<dbReference type="Gene3D" id="3.40.50.300">
    <property type="entry name" value="P-loop containing nucleotide triphosphate hydrolases"/>
    <property type="match status" value="1"/>
</dbReference>
<dbReference type="InterPro" id="IPR001650">
    <property type="entry name" value="Helicase_C-like"/>
</dbReference>
<evidence type="ECO:0000256" key="2">
    <source>
        <dbReference type="ARBA" id="ARBA00022801"/>
    </source>
</evidence>
<accession>A0A382K571</accession>
<sequence>LAIKKIETQSTTVKASKRIVGSADFKRLIKLNNNLIESSKEHPKLEKILDLVKDPKEKIIIFAQFRNSVNEVVDKINKKTKSRAKAFVGQKSGLTQKKQIEILEQFRNDEFNVLVATSVSEEGLHIENADIGIFFEPVPSALRTIQRRGRIGRINIGKVYLLIMKDTIDEKYYWVSYHKERKMYDLLKNENNY</sequence>
<proteinExistence type="predicted"/>
<dbReference type="AlphaFoldDB" id="A0A382K571"/>
<reference evidence="6" key="1">
    <citation type="submission" date="2018-05" db="EMBL/GenBank/DDBJ databases">
        <authorList>
            <person name="Lanie J.A."/>
            <person name="Ng W.-L."/>
            <person name="Kazmierczak K.M."/>
            <person name="Andrzejewski T.M."/>
            <person name="Davidsen T.M."/>
            <person name="Wayne K.J."/>
            <person name="Tettelin H."/>
            <person name="Glass J.I."/>
            <person name="Rusch D."/>
            <person name="Podicherti R."/>
            <person name="Tsui H.-C.T."/>
            <person name="Winkler M.E."/>
        </authorList>
    </citation>
    <scope>NUCLEOTIDE SEQUENCE</scope>
</reference>
<keyword evidence="2" id="KW-0378">Hydrolase</keyword>
<dbReference type="PANTHER" id="PTHR14025">
    <property type="entry name" value="FANCONI ANEMIA GROUP M FANCM FAMILY MEMBER"/>
    <property type="match status" value="1"/>
</dbReference>
<name>A0A382K571_9ZZZZ</name>
<keyword evidence="1" id="KW-0547">Nucleotide-binding</keyword>
<dbReference type="EMBL" id="UINC01077956">
    <property type="protein sequence ID" value="SVC18562.1"/>
    <property type="molecule type" value="Genomic_DNA"/>
</dbReference>
<dbReference type="SMART" id="SM00490">
    <property type="entry name" value="HELICc"/>
    <property type="match status" value="1"/>
</dbReference>
<keyword evidence="4" id="KW-0067">ATP-binding</keyword>
<feature type="domain" description="Helicase C-terminal" evidence="5">
    <location>
        <begin position="44"/>
        <end position="193"/>
    </location>
</feature>
<organism evidence="6">
    <name type="scientific">marine metagenome</name>
    <dbReference type="NCBI Taxonomy" id="408172"/>
    <lineage>
        <taxon>unclassified sequences</taxon>
        <taxon>metagenomes</taxon>
        <taxon>ecological metagenomes</taxon>
    </lineage>
</organism>
<dbReference type="InterPro" id="IPR027417">
    <property type="entry name" value="P-loop_NTPase"/>
</dbReference>
<dbReference type="PANTHER" id="PTHR14025:SF20">
    <property type="entry name" value="FANCONI ANEMIA GROUP M PROTEIN"/>
    <property type="match status" value="1"/>
</dbReference>
<dbReference type="SUPFAM" id="SSF52540">
    <property type="entry name" value="P-loop containing nucleoside triphosphate hydrolases"/>
    <property type="match status" value="1"/>
</dbReference>
<evidence type="ECO:0000256" key="3">
    <source>
        <dbReference type="ARBA" id="ARBA00022806"/>
    </source>
</evidence>
<dbReference type="Pfam" id="PF00271">
    <property type="entry name" value="Helicase_C"/>
    <property type="match status" value="1"/>
</dbReference>
<evidence type="ECO:0000256" key="4">
    <source>
        <dbReference type="ARBA" id="ARBA00022840"/>
    </source>
</evidence>
<evidence type="ECO:0000259" key="5">
    <source>
        <dbReference type="PROSITE" id="PS51194"/>
    </source>
</evidence>
<evidence type="ECO:0000256" key="1">
    <source>
        <dbReference type="ARBA" id="ARBA00022741"/>
    </source>
</evidence>
<dbReference type="PROSITE" id="PS51194">
    <property type="entry name" value="HELICASE_CTER"/>
    <property type="match status" value="1"/>
</dbReference>
<evidence type="ECO:0000313" key="6">
    <source>
        <dbReference type="EMBL" id="SVC18562.1"/>
    </source>
</evidence>
<protein>
    <recommendedName>
        <fullName evidence="5">Helicase C-terminal domain-containing protein</fullName>
    </recommendedName>
</protein>
<gene>
    <name evidence="6" type="ORF">METZ01_LOCUS271416</name>
</gene>
<dbReference type="GO" id="GO:0004386">
    <property type="term" value="F:helicase activity"/>
    <property type="evidence" value="ECO:0007669"/>
    <property type="project" value="UniProtKB-KW"/>
</dbReference>
<dbReference type="GO" id="GO:0005524">
    <property type="term" value="F:ATP binding"/>
    <property type="evidence" value="ECO:0007669"/>
    <property type="project" value="UniProtKB-KW"/>
</dbReference>
<keyword evidence="3" id="KW-0347">Helicase</keyword>
<dbReference type="GO" id="GO:0016787">
    <property type="term" value="F:hydrolase activity"/>
    <property type="evidence" value="ECO:0007669"/>
    <property type="project" value="UniProtKB-KW"/>
</dbReference>
<feature type="non-terminal residue" evidence="6">
    <location>
        <position position="1"/>
    </location>
</feature>